<dbReference type="SMART" id="SM00363">
    <property type="entry name" value="S4"/>
    <property type="match status" value="1"/>
</dbReference>
<organism evidence="11 12">
    <name type="scientific">Candidatus Zambryskibacteria bacterium RIFOXYD2_FULL_43_10</name>
    <dbReference type="NCBI Taxonomy" id="1802782"/>
    <lineage>
        <taxon>Bacteria</taxon>
        <taxon>Candidatus Zambryskiibacteriota</taxon>
    </lineage>
</organism>
<evidence type="ECO:0000259" key="9">
    <source>
        <dbReference type="SMART" id="SM00363"/>
    </source>
</evidence>
<sequence>MRIGPKYKIARRLGAPVFEKTQTPKYALSLARKEKNDNKGRRKPKSEFGQGLVEKQKARYSYGISETQFRTYVTKALHSSDPVQKLFSILESRLDNVVYRAGLAKTRAQARQAASHGHIMINNARVTIPSILLSDGDIVSLRAGSASSPLFKEVEERMKTMTMPVWLKVDPDKRQATIFGRAVYEERENIFNLGAIIEFYNR</sequence>
<dbReference type="HAMAP" id="MF_01306_B">
    <property type="entry name" value="Ribosomal_uS4_B"/>
    <property type="match status" value="1"/>
</dbReference>
<accession>A0A1G2V4R2</accession>
<dbReference type="PROSITE" id="PS50889">
    <property type="entry name" value="S4"/>
    <property type="match status" value="1"/>
</dbReference>
<dbReference type="EMBL" id="MHWZ01000038">
    <property type="protein sequence ID" value="OHB16604.1"/>
    <property type="molecule type" value="Genomic_DNA"/>
</dbReference>
<evidence type="ECO:0000256" key="5">
    <source>
        <dbReference type="ARBA" id="ARBA00023274"/>
    </source>
</evidence>
<evidence type="ECO:0000259" key="10">
    <source>
        <dbReference type="SMART" id="SM01390"/>
    </source>
</evidence>
<dbReference type="Pfam" id="PF00163">
    <property type="entry name" value="Ribosomal_S4"/>
    <property type="match status" value="1"/>
</dbReference>
<feature type="domain" description="Small ribosomal subunit protein uS4 N-terminal" evidence="10">
    <location>
        <begin position="1"/>
        <end position="91"/>
    </location>
</feature>
<comment type="function">
    <text evidence="7">With S5 and S12 plays an important role in translational accuracy.</text>
</comment>
<gene>
    <name evidence="7" type="primary">rpsD</name>
    <name evidence="11" type="ORF">A2544_02020</name>
</gene>
<evidence type="ECO:0000313" key="12">
    <source>
        <dbReference type="Proteomes" id="UP000176868"/>
    </source>
</evidence>
<dbReference type="GO" id="GO:0006412">
    <property type="term" value="P:translation"/>
    <property type="evidence" value="ECO:0007669"/>
    <property type="project" value="UniProtKB-UniRule"/>
</dbReference>
<proteinExistence type="inferred from homology"/>
<dbReference type="Pfam" id="PF01479">
    <property type="entry name" value="S4"/>
    <property type="match status" value="1"/>
</dbReference>
<dbReference type="GO" id="GO:0003735">
    <property type="term" value="F:structural constituent of ribosome"/>
    <property type="evidence" value="ECO:0007669"/>
    <property type="project" value="InterPro"/>
</dbReference>
<evidence type="ECO:0000256" key="4">
    <source>
        <dbReference type="ARBA" id="ARBA00022980"/>
    </source>
</evidence>
<dbReference type="Gene3D" id="3.10.290.10">
    <property type="entry name" value="RNA-binding S4 domain"/>
    <property type="match status" value="1"/>
</dbReference>
<reference evidence="11 12" key="1">
    <citation type="journal article" date="2016" name="Nat. Commun.">
        <title>Thousands of microbial genomes shed light on interconnected biogeochemical processes in an aquifer system.</title>
        <authorList>
            <person name="Anantharaman K."/>
            <person name="Brown C.T."/>
            <person name="Hug L.A."/>
            <person name="Sharon I."/>
            <person name="Castelle C.J."/>
            <person name="Probst A.J."/>
            <person name="Thomas B.C."/>
            <person name="Singh A."/>
            <person name="Wilkins M.J."/>
            <person name="Karaoz U."/>
            <person name="Brodie E.L."/>
            <person name="Williams K.H."/>
            <person name="Hubbard S.S."/>
            <person name="Banfield J.F."/>
        </authorList>
    </citation>
    <scope>NUCLEOTIDE SEQUENCE [LARGE SCALE GENOMIC DNA]</scope>
</reference>
<comment type="similarity">
    <text evidence="1 7">Belongs to the universal ribosomal protein uS4 family.</text>
</comment>
<dbReference type="FunFam" id="3.10.290.10:FF:000001">
    <property type="entry name" value="30S ribosomal protein S4"/>
    <property type="match status" value="1"/>
</dbReference>
<comment type="subunit">
    <text evidence="7">Part of the 30S ribosomal subunit. Contacts protein S5. The interaction surface between S4 and S5 is involved in control of translational fidelity.</text>
</comment>
<comment type="function">
    <text evidence="7">One of the primary rRNA binding proteins, it binds directly to 16S rRNA where it nucleates assembly of the body of the 30S subunit.</text>
</comment>
<dbReference type="GO" id="GO:0042274">
    <property type="term" value="P:ribosomal small subunit biogenesis"/>
    <property type="evidence" value="ECO:0007669"/>
    <property type="project" value="TreeGrafter"/>
</dbReference>
<dbReference type="GO" id="GO:0015935">
    <property type="term" value="C:small ribosomal subunit"/>
    <property type="evidence" value="ECO:0007669"/>
    <property type="project" value="InterPro"/>
</dbReference>
<dbReference type="AlphaFoldDB" id="A0A1G2V4R2"/>
<dbReference type="SUPFAM" id="SSF55174">
    <property type="entry name" value="Alpha-L RNA-binding motif"/>
    <property type="match status" value="1"/>
</dbReference>
<dbReference type="PANTHER" id="PTHR11831">
    <property type="entry name" value="30S 40S RIBOSOMAL PROTEIN"/>
    <property type="match status" value="1"/>
</dbReference>
<comment type="caution">
    <text evidence="11">The sequence shown here is derived from an EMBL/GenBank/DDBJ whole genome shotgun (WGS) entry which is preliminary data.</text>
</comment>
<protein>
    <recommendedName>
        <fullName evidence="6 7">Small ribosomal subunit protein uS4</fullName>
    </recommendedName>
</protein>
<evidence type="ECO:0000313" key="11">
    <source>
        <dbReference type="EMBL" id="OHB16604.1"/>
    </source>
</evidence>
<feature type="region of interest" description="Disordered" evidence="8">
    <location>
        <begin position="29"/>
        <end position="50"/>
    </location>
</feature>
<dbReference type="NCBIfam" id="NF003717">
    <property type="entry name" value="PRK05327.1"/>
    <property type="match status" value="1"/>
</dbReference>
<feature type="domain" description="RNA-binding S4" evidence="9">
    <location>
        <begin position="92"/>
        <end position="155"/>
    </location>
</feature>
<evidence type="ECO:0000256" key="6">
    <source>
        <dbReference type="ARBA" id="ARBA00035254"/>
    </source>
</evidence>
<dbReference type="InterPro" id="IPR001912">
    <property type="entry name" value="Ribosomal_uS4_N"/>
</dbReference>
<dbReference type="InterPro" id="IPR036986">
    <property type="entry name" value="S4_RNA-bd_sf"/>
</dbReference>
<dbReference type="InterPro" id="IPR002942">
    <property type="entry name" value="S4_RNA-bd"/>
</dbReference>
<evidence type="ECO:0000256" key="2">
    <source>
        <dbReference type="ARBA" id="ARBA00022730"/>
    </source>
</evidence>
<keyword evidence="2 7" id="KW-0699">rRNA-binding</keyword>
<dbReference type="InterPro" id="IPR005709">
    <property type="entry name" value="Ribosomal_uS4_bac-type"/>
</dbReference>
<keyword evidence="4 7" id="KW-0689">Ribosomal protein</keyword>
<dbReference type="PANTHER" id="PTHR11831:SF4">
    <property type="entry name" value="SMALL RIBOSOMAL SUBUNIT PROTEIN US4M"/>
    <property type="match status" value="1"/>
</dbReference>
<name>A0A1G2V4R2_9BACT</name>
<evidence type="ECO:0000256" key="1">
    <source>
        <dbReference type="ARBA" id="ARBA00007465"/>
    </source>
</evidence>
<keyword evidence="3 7" id="KW-0694">RNA-binding</keyword>
<dbReference type="Gene3D" id="1.10.1050.10">
    <property type="entry name" value="Ribosomal Protein S4 Delta 41, Chain A, domain 1"/>
    <property type="match status" value="1"/>
</dbReference>
<dbReference type="CDD" id="cd00165">
    <property type="entry name" value="S4"/>
    <property type="match status" value="1"/>
</dbReference>
<dbReference type="STRING" id="1802782.A2544_02020"/>
<dbReference type="SMART" id="SM01390">
    <property type="entry name" value="Ribosomal_S4"/>
    <property type="match status" value="1"/>
</dbReference>
<dbReference type="InterPro" id="IPR022801">
    <property type="entry name" value="Ribosomal_uS4"/>
</dbReference>
<evidence type="ECO:0000256" key="3">
    <source>
        <dbReference type="ARBA" id="ARBA00022884"/>
    </source>
</evidence>
<dbReference type="GO" id="GO:0019843">
    <property type="term" value="F:rRNA binding"/>
    <property type="evidence" value="ECO:0007669"/>
    <property type="project" value="UniProtKB-UniRule"/>
</dbReference>
<evidence type="ECO:0000256" key="7">
    <source>
        <dbReference type="HAMAP-Rule" id="MF_01306"/>
    </source>
</evidence>
<keyword evidence="5 7" id="KW-0687">Ribonucleoprotein</keyword>
<dbReference type="Proteomes" id="UP000176868">
    <property type="component" value="Unassembled WGS sequence"/>
</dbReference>
<evidence type="ECO:0000256" key="8">
    <source>
        <dbReference type="SAM" id="MobiDB-lite"/>
    </source>
</evidence>